<accession>Q4SJR5</accession>
<feature type="compositionally biased region" description="Basic and acidic residues" evidence="1">
    <location>
        <begin position="378"/>
        <end position="388"/>
    </location>
</feature>
<reference evidence="3" key="1">
    <citation type="journal article" date="2004" name="Nature">
        <title>Genome duplication in the teleost fish Tetraodon nigroviridis reveals the early vertebrate proto-karyotype.</title>
        <authorList>
            <person name="Jaillon O."/>
            <person name="Aury J.-M."/>
            <person name="Brunet F."/>
            <person name="Petit J.-L."/>
            <person name="Stange-Thomann N."/>
            <person name="Mauceli E."/>
            <person name="Bouneau L."/>
            <person name="Fischer C."/>
            <person name="Ozouf-Costaz C."/>
            <person name="Bernot A."/>
            <person name="Nicaud S."/>
            <person name="Jaffe D."/>
            <person name="Fisher S."/>
            <person name="Lutfalla G."/>
            <person name="Dossat C."/>
            <person name="Segurens B."/>
            <person name="Dasilva C."/>
            <person name="Salanoubat M."/>
            <person name="Levy M."/>
            <person name="Boudet N."/>
            <person name="Castellano S."/>
            <person name="Anthouard V."/>
            <person name="Jubin C."/>
            <person name="Castelli V."/>
            <person name="Katinka M."/>
            <person name="Vacherie B."/>
            <person name="Biemont C."/>
            <person name="Skalli Z."/>
            <person name="Cattolico L."/>
            <person name="Poulain J."/>
            <person name="De Berardinis V."/>
            <person name="Cruaud C."/>
            <person name="Duprat S."/>
            <person name="Brottier P."/>
            <person name="Coutanceau J.-P."/>
            <person name="Gouzy J."/>
            <person name="Parra G."/>
            <person name="Lardier G."/>
            <person name="Chapple C."/>
            <person name="McKernan K.J."/>
            <person name="McEwan P."/>
            <person name="Bosak S."/>
            <person name="Kellis M."/>
            <person name="Volff J.-N."/>
            <person name="Guigo R."/>
            <person name="Zody M.C."/>
            <person name="Mesirov J."/>
            <person name="Lindblad-Toh K."/>
            <person name="Birren B."/>
            <person name="Nusbaum C."/>
            <person name="Kahn D."/>
            <person name="Robinson-Rechavi M."/>
            <person name="Laudet V."/>
            <person name="Schachter V."/>
            <person name="Quetier F."/>
            <person name="Saurin W."/>
            <person name="Scarpelli C."/>
            <person name="Wincker P."/>
            <person name="Lander E.S."/>
            <person name="Weissenbach J."/>
            <person name="Roest Crollius H."/>
        </authorList>
    </citation>
    <scope>NUCLEOTIDE SEQUENCE [LARGE SCALE GENOMIC DNA]</scope>
</reference>
<feature type="transmembrane region" description="Helical" evidence="2">
    <location>
        <begin position="169"/>
        <end position="190"/>
    </location>
</feature>
<dbReference type="Gene3D" id="1.20.1070.10">
    <property type="entry name" value="Rhodopsin 7-helix transmembrane proteins"/>
    <property type="match status" value="1"/>
</dbReference>
<proteinExistence type="predicted"/>
<protein>
    <submittedName>
        <fullName evidence="3">(spotted green pufferfish) hypothetical protein</fullName>
    </submittedName>
</protein>
<dbReference type="AlphaFoldDB" id="Q4SJR5"/>
<keyword evidence="2" id="KW-0812">Transmembrane</keyword>
<feature type="transmembrane region" description="Helical" evidence="2">
    <location>
        <begin position="202"/>
        <end position="225"/>
    </location>
</feature>
<reference evidence="3" key="2">
    <citation type="submission" date="2004-02" db="EMBL/GenBank/DDBJ databases">
        <authorList>
            <consortium name="Genoscope"/>
            <consortium name="Whitehead Institute Centre for Genome Research"/>
        </authorList>
    </citation>
    <scope>NUCLEOTIDE SEQUENCE</scope>
</reference>
<evidence type="ECO:0000256" key="2">
    <source>
        <dbReference type="SAM" id="Phobius"/>
    </source>
</evidence>
<gene>
    <name evidence="3" type="ORF">GSTENG00017082001</name>
</gene>
<comment type="caution">
    <text evidence="3">The sequence shown here is derived from an EMBL/GenBank/DDBJ whole genome shotgun (WGS) entry which is preliminary data.</text>
</comment>
<feature type="transmembrane region" description="Helical" evidence="2">
    <location>
        <begin position="294"/>
        <end position="315"/>
    </location>
</feature>
<sequence>MALCPLNASGYPRVCAELTGQMAVDSRRHLTAQNSAVTVKGRVTFTAAVGKQSSLSAYTCGRRRFYPFAMNDTFASLCTVPAYLNLCASSKVLLLLPALSLNIVILVSVVACLLSRQSKMRSNVAVFIMGSTLCNLVSLSMWPMTIHWKQHGRWLLGSRLCEVMVSAKHLTSLASFHYVSLITFSIYLTVVCGCRRLVDSRLFLALQLLFPLLPVVLMELILWFLGGHVDHLDPFKLTCFSFINDRVMRALLLAKTAVFLPLNLYFYVHILCTIAQSAKLLHRSQRVNGQLAKMFGLISFITFATHVPGAAFALIDHPSVCQEMVRDLVLDLPLFSSPVILLCMNKELRNQCLQLLQLTLLSISNRRSRILGRGRAARSREARVEPESRSIQTQQEDREESNSSVAQIHPERSPGRMWTAPWEDQ</sequence>
<name>Q4SJR5_TETNG</name>
<keyword evidence="2" id="KW-0472">Membrane</keyword>
<dbReference type="CDD" id="cd00637">
    <property type="entry name" value="7tm_classA_rhodopsin-like"/>
    <property type="match status" value="1"/>
</dbReference>
<feature type="transmembrane region" description="Helical" evidence="2">
    <location>
        <begin position="92"/>
        <end position="114"/>
    </location>
</feature>
<organism evidence="3">
    <name type="scientific">Tetraodon nigroviridis</name>
    <name type="common">Spotted green pufferfish</name>
    <name type="synonym">Chelonodon nigroviridis</name>
    <dbReference type="NCBI Taxonomy" id="99883"/>
    <lineage>
        <taxon>Eukaryota</taxon>
        <taxon>Metazoa</taxon>
        <taxon>Chordata</taxon>
        <taxon>Craniata</taxon>
        <taxon>Vertebrata</taxon>
        <taxon>Euteleostomi</taxon>
        <taxon>Actinopterygii</taxon>
        <taxon>Neopterygii</taxon>
        <taxon>Teleostei</taxon>
        <taxon>Neoteleostei</taxon>
        <taxon>Acanthomorphata</taxon>
        <taxon>Eupercaria</taxon>
        <taxon>Tetraodontiformes</taxon>
        <taxon>Tetradontoidea</taxon>
        <taxon>Tetraodontidae</taxon>
        <taxon>Tetraodon</taxon>
    </lineage>
</organism>
<feature type="region of interest" description="Disordered" evidence="1">
    <location>
        <begin position="374"/>
        <end position="425"/>
    </location>
</feature>
<dbReference type="EMBL" id="CAAE01014573">
    <property type="protein sequence ID" value="CAF99117.1"/>
    <property type="molecule type" value="Genomic_DNA"/>
</dbReference>
<dbReference type="SUPFAM" id="SSF81321">
    <property type="entry name" value="Family A G protein-coupled receptor-like"/>
    <property type="match status" value="1"/>
</dbReference>
<evidence type="ECO:0000313" key="3">
    <source>
        <dbReference type="EMBL" id="CAF99117.1"/>
    </source>
</evidence>
<dbReference type="OrthoDB" id="8874870at2759"/>
<feature type="transmembrane region" description="Helical" evidence="2">
    <location>
        <begin position="126"/>
        <end position="149"/>
    </location>
</feature>
<dbReference type="KEGG" id="tng:GSTEN00017082G001"/>
<keyword evidence="2" id="KW-1133">Transmembrane helix</keyword>
<evidence type="ECO:0000256" key="1">
    <source>
        <dbReference type="SAM" id="MobiDB-lite"/>
    </source>
</evidence>